<dbReference type="GO" id="GO:0005737">
    <property type="term" value="C:cytoplasm"/>
    <property type="evidence" value="ECO:0007669"/>
    <property type="project" value="TreeGrafter"/>
</dbReference>
<dbReference type="GO" id="GO:0005546">
    <property type="term" value="F:phosphatidylinositol-4,5-bisphosphate binding"/>
    <property type="evidence" value="ECO:0007669"/>
    <property type="project" value="TreeGrafter"/>
</dbReference>
<evidence type="ECO:0000259" key="4">
    <source>
        <dbReference type="Pfam" id="PF16979"/>
    </source>
</evidence>
<evidence type="ECO:0000256" key="2">
    <source>
        <dbReference type="SAM" id="MobiDB-lite"/>
    </source>
</evidence>
<dbReference type="Proteomes" id="UP000053989">
    <property type="component" value="Unassembled WGS sequence"/>
</dbReference>
<feature type="region of interest" description="Disordered" evidence="2">
    <location>
        <begin position="103"/>
        <end position="125"/>
    </location>
</feature>
<gene>
    <name evidence="5" type="ORF">SCLCIDRAFT_133967</name>
</gene>
<feature type="compositionally biased region" description="Polar residues" evidence="2">
    <location>
        <begin position="165"/>
        <end position="182"/>
    </location>
</feature>
<feature type="region of interest" description="Disordered" evidence="2">
    <location>
        <begin position="325"/>
        <end position="348"/>
    </location>
</feature>
<protein>
    <recommendedName>
        <fullName evidence="7">Stress-activated map kinase-interacting protein 1</fullName>
    </recommendedName>
</protein>
<evidence type="ECO:0000256" key="1">
    <source>
        <dbReference type="ARBA" id="ARBA00009407"/>
    </source>
</evidence>
<keyword evidence="6" id="KW-1185">Reference proteome</keyword>
<feature type="compositionally biased region" description="Basic and acidic residues" evidence="2">
    <location>
        <begin position="271"/>
        <end position="284"/>
    </location>
</feature>
<reference evidence="5 6" key="1">
    <citation type="submission" date="2014-04" db="EMBL/GenBank/DDBJ databases">
        <authorList>
            <consortium name="DOE Joint Genome Institute"/>
            <person name="Kuo A."/>
            <person name="Kohler A."/>
            <person name="Nagy L.G."/>
            <person name="Floudas D."/>
            <person name="Copeland A."/>
            <person name="Barry K.W."/>
            <person name="Cichocki N."/>
            <person name="Veneault-Fourrey C."/>
            <person name="LaButti K."/>
            <person name="Lindquist E.A."/>
            <person name="Lipzen A."/>
            <person name="Lundell T."/>
            <person name="Morin E."/>
            <person name="Murat C."/>
            <person name="Sun H."/>
            <person name="Tunlid A."/>
            <person name="Henrissat B."/>
            <person name="Grigoriev I.V."/>
            <person name="Hibbett D.S."/>
            <person name="Martin F."/>
            <person name="Nordberg H.P."/>
            <person name="Cantor M.N."/>
            <person name="Hua S.X."/>
        </authorList>
    </citation>
    <scope>NUCLEOTIDE SEQUENCE [LARGE SCALE GENOMIC DNA]</scope>
    <source>
        <strain evidence="5 6">Foug A</strain>
    </source>
</reference>
<dbReference type="GO" id="GO:0038203">
    <property type="term" value="P:TORC2 signaling"/>
    <property type="evidence" value="ECO:0007669"/>
    <property type="project" value="TreeGrafter"/>
</dbReference>
<dbReference type="PANTHER" id="PTHR13335">
    <property type="entry name" value="TARGET OF RAPAMYCIN COMPLEX 2 SUBUNIT MAPKAP1"/>
    <property type="match status" value="1"/>
</dbReference>
<name>A0A0C3DI61_9AGAM</name>
<dbReference type="OrthoDB" id="241990at2759"/>
<evidence type="ECO:0000313" key="5">
    <source>
        <dbReference type="EMBL" id="KIM55746.1"/>
    </source>
</evidence>
<comment type="similarity">
    <text evidence="1">Belongs to the SIN1 family.</text>
</comment>
<feature type="compositionally biased region" description="Polar residues" evidence="2">
    <location>
        <begin position="255"/>
        <end position="265"/>
    </location>
</feature>
<dbReference type="Gene3D" id="2.30.29.30">
    <property type="entry name" value="Pleckstrin-homology domain (PH domain)/Phosphotyrosine-binding domain (PTB)"/>
    <property type="match status" value="1"/>
</dbReference>
<dbReference type="Pfam" id="PF16978">
    <property type="entry name" value="CRIM"/>
    <property type="match status" value="1"/>
</dbReference>
<evidence type="ECO:0008006" key="7">
    <source>
        <dbReference type="Google" id="ProtNLM"/>
    </source>
</evidence>
<dbReference type="InterPro" id="IPR011993">
    <property type="entry name" value="PH-like_dom_sf"/>
</dbReference>
<dbReference type="PANTHER" id="PTHR13335:SF1">
    <property type="entry name" value="TARGET OF RAPAMYCIN COMPLEX 2 SUBUNIT MAPKAP1"/>
    <property type="match status" value="1"/>
</dbReference>
<feature type="region of interest" description="Disordered" evidence="2">
    <location>
        <begin position="255"/>
        <end position="284"/>
    </location>
</feature>
<evidence type="ECO:0000313" key="6">
    <source>
        <dbReference type="Proteomes" id="UP000053989"/>
    </source>
</evidence>
<organism evidence="5 6">
    <name type="scientific">Scleroderma citrinum Foug A</name>
    <dbReference type="NCBI Taxonomy" id="1036808"/>
    <lineage>
        <taxon>Eukaryota</taxon>
        <taxon>Fungi</taxon>
        <taxon>Dikarya</taxon>
        <taxon>Basidiomycota</taxon>
        <taxon>Agaricomycotina</taxon>
        <taxon>Agaricomycetes</taxon>
        <taxon>Agaricomycetidae</taxon>
        <taxon>Boletales</taxon>
        <taxon>Sclerodermatineae</taxon>
        <taxon>Sclerodermataceae</taxon>
        <taxon>Scleroderma</taxon>
    </lineage>
</organism>
<dbReference type="FunCoup" id="A0A0C3DI61">
    <property type="interactions" value="12"/>
</dbReference>
<dbReference type="HOGENOM" id="CLU_007847_0_0_1"/>
<evidence type="ECO:0000259" key="3">
    <source>
        <dbReference type="Pfam" id="PF16978"/>
    </source>
</evidence>
<accession>A0A0C3DI61</accession>
<dbReference type="Pfam" id="PF16979">
    <property type="entry name" value="SIN1_PH"/>
    <property type="match status" value="1"/>
</dbReference>
<feature type="compositionally biased region" description="Acidic residues" evidence="2">
    <location>
        <begin position="186"/>
        <end position="203"/>
    </location>
</feature>
<dbReference type="GO" id="GO:0031932">
    <property type="term" value="C:TORC2 complex"/>
    <property type="evidence" value="ECO:0007669"/>
    <property type="project" value="InterPro"/>
</dbReference>
<feature type="domain" description="CRIM" evidence="3">
    <location>
        <begin position="350"/>
        <end position="491"/>
    </location>
</feature>
<dbReference type="InterPro" id="IPR008828">
    <property type="entry name" value="Sin1/Avo1"/>
</dbReference>
<proteinExistence type="inferred from homology"/>
<reference evidence="6" key="2">
    <citation type="submission" date="2015-01" db="EMBL/GenBank/DDBJ databases">
        <title>Evolutionary Origins and Diversification of the Mycorrhizal Mutualists.</title>
        <authorList>
            <consortium name="DOE Joint Genome Institute"/>
            <consortium name="Mycorrhizal Genomics Consortium"/>
            <person name="Kohler A."/>
            <person name="Kuo A."/>
            <person name="Nagy L.G."/>
            <person name="Floudas D."/>
            <person name="Copeland A."/>
            <person name="Barry K.W."/>
            <person name="Cichocki N."/>
            <person name="Veneault-Fourrey C."/>
            <person name="LaButti K."/>
            <person name="Lindquist E.A."/>
            <person name="Lipzen A."/>
            <person name="Lundell T."/>
            <person name="Morin E."/>
            <person name="Murat C."/>
            <person name="Riley R."/>
            <person name="Ohm R."/>
            <person name="Sun H."/>
            <person name="Tunlid A."/>
            <person name="Henrissat B."/>
            <person name="Grigoriev I.V."/>
            <person name="Hibbett D.S."/>
            <person name="Martin F."/>
        </authorList>
    </citation>
    <scope>NUCLEOTIDE SEQUENCE [LARGE SCALE GENOMIC DNA]</scope>
    <source>
        <strain evidence="6">Foug A</strain>
    </source>
</reference>
<feature type="region of interest" description="Disordered" evidence="2">
    <location>
        <begin position="163"/>
        <end position="203"/>
    </location>
</feature>
<sequence length="794" mass="87733">MSLVNDPGYLVHSLRLSYLRNVDDQYGGRTISFSPSYTSNPYILAASLADTHRWPELENPPSPPISDDETDKPSRATNLRHHDTIMGNRSGALGMRVNGRRLSTSRRASRMSSMPVPLPLPQPLPKEEVVPPDPPAKEVQFIPKFKGAAEMEARRRLRMMARRVQPTSVQKPPSVVTSNLNPDISSSDEEDGLLEDENDEDFDTDELGDDIMDEGDEFDPDFAATRTSEIDSPSEIGSTPSVSSHLPTFVSSSYVAQNHTRSRLSPVSEGHGTDESHDDQPHSADSEFIDTHFEIVKPPPPPPNQIVIAIPPRLETRRRGASISQPIIDEPPSEMTFSRRPVPPPHPQVSALTKMLASSGSSSNPFGELYAAISGRGESAAMDVKIFFPHARQPRGEAMVLSVRKDATVEEVIGFALWSYWEEGWLPKMNEGINENDPKLAAVGWVMRIAEDDGEVDEDFPPPDRTGKISKFNLDAFAVIAATPTQIQQNEQLESKIQRRPSRIITAPGKGSTAPVSGLAPPPVPTSETSTLFGTTPVLSSSLGPSSAHGPTIFLRIRVADTVDAVHVSTMIPVSAGMYMQEALELLCRKRRLANPKDYALILNDLNILIYLDRTVASLEGKRELTLVKRSMLPQLGIEPESRSARTTDPNASIFKRMSDVPEMQLSAATDYTAAYKRYTVYRKTPMLSRQERTFAIDGMYIHIMPAANKAKNVFDSGKTVSFHVKCVIVCQQSQKSSSLFKIVVQRDSRNKRYDFEADTPKLAGEIIHAIRSLKATLERSSTLNKSRRSKHVG</sequence>
<feature type="domain" description="SIN1-type PH" evidence="4">
    <location>
        <begin position="675"/>
        <end position="774"/>
    </location>
</feature>
<dbReference type="InterPro" id="IPR031567">
    <property type="entry name" value="CRIM_dom"/>
</dbReference>
<dbReference type="InterPro" id="IPR031313">
    <property type="entry name" value="Sin1_PH_dom"/>
</dbReference>
<feature type="region of interest" description="Disordered" evidence="2">
    <location>
        <begin position="54"/>
        <end position="80"/>
    </location>
</feature>
<dbReference type="InParanoid" id="A0A0C3DI61"/>
<dbReference type="AlphaFoldDB" id="A0A0C3DI61"/>
<feature type="region of interest" description="Disordered" evidence="2">
    <location>
        <begin position="506"/>
        <end position="530"/>
    </location>
</feature>
<dbReference type="STRING" id="1036808.A0A0C3DI61"/>
<dbReference type="GO" id="GO:0005886">
    <property type="term" value="C:plasma membrane"/>
    <property type="evidence" value="ECO:0007669"/>
    <property type="project" value="TreeGrafter"/>
</dbReference>
<dbReference type="EMBL" id="KN822128">
    <property type="protein sequence ID" value="KIM55746.1"/>
    <property type="molecule type" value="Genomic_DNA"/>
</dbReference>